<gene>
    <name evidence="1" type="ORF">HWA77_13550</name>
</gene>
<proteinExistence type="predicted"/>
<reference evidence="1 2" key="1">
    <citation type="submission" date="2020-06" db="EMBL/GenBank/DDBJ databases">
        <title>Photobacterium damselae subsp. damselae comparative genomics.</title>
        <authorList>
            <person name="Osorio C.R."/>
        </authorList>
    </citation>
    <scope>NUCLEOTIDE SEQUENCE [LARGE SCALE GENOMIC DNA]</scope>
    <source>
        <strain evidence="1 2">TW250/03</strain>
    </source>
</reference>
<dbReference type="AlphaFoldDB" id="A0A850QRH7"/>
<sequence length="57" mass="6616">MKRISSSETMSDINSDFEFEKTANIIDVRDSQITISLKVIDKINSIMILLKKRLNRD</sequence>
<protein>
    <submittedName>
        <fullName evidence="1">Uncharacterized protein</fullName>
    </submittedName>
</protein>
<evidence type="ECO:0000313" key="2">
    <source>
        <dbReference type="Proteomes" id="UP000533429"/>
    </source>
</evidence>
<name>A0A850QRH7_PHODD</name>
<dbReference type="EMBL" id="JABXOR010000843">
    <property type="protein sequence ID" value="NVP01236.1"/>
    <property type="molecule type" value="Genomic_DNA"/>
</dbReference>
<comment type="caution">
    <text evidence="1">The sequence shown here is derived from an EMBL/GenBank/DDBJ whole genome shotgun (WGS) entry which is preliminary data.</text>
</comment>
<evidence type="ECO:0000313" key="1">
    <source>
        <dbReference type="EMBL" id="NVP01236.1"/>
    </source>
</evidence>
<organism evidence="1 2">
    <name type="scientific">Photobacterium damselae subsp. damselae</name>
    <name type="common">Listonella damsela</name>
    <dbReference type="NCBI Taxonomy" id="85581"/>
    <lineage>
        <taxon>Bacteria</taxon>
        <taxon>Pseudomonadati</taxon>
        <taxon>Pseudomonadota</taxon>
        <taxon>Gammaproteobacteria</taxon>
        <taxon>Vibrionales</taxon>
        <taxon>Vibrionaceae</taxon>
        <taxon>Photobacterium</taxon>
    </lineage>
</organism>
<dbReference type="Proteomes" id="UP000533429">
    <property type="component" value="Unassembled WGS sequence"/>
</dbReference>
<accession>A0A850QRH7</accession>